<accession>A0ABW1ZNQ8</accession>
<evidence type="ECO:0000313" key="1">
    <source>
        <dbReference type="EMBL" id="MFC6658925.1"/>
    </source>
</evidence>
<name>A0ABW1ZNQ8_9DEIO</name>
<dbReference type="Proteomes" id="UP001596317">
    <property type="component" value="Unassembled WGS sequence"/>
</dbReference>
<sequence>MQAQLTDARVNLYRPDVQLRPQLGDIDLMTFHRSDQAIAAGRDAAQANLARLLTLQPAPRPST</sequence>
<evidence type="ECO:0000313" key="2">
    <source>
        <dbReference type="EMBL" id="MFC6662351.1"/>
    </source>
</evidence>
<protein>
    <submittedName>
        <fullName evidence="2">Uncharacterized protein</fullName>
    </submittedName>
</protein>
<proteinExistence type="predicted"/>
<keyword evidence="3" id="KW-1185">Reference proteome</keyword>
<comment type="caution">
    <text evidence="2">The sequence shown here is derived from an EMBL/GenBank/DDBJ whole genome shotgun (WGS) entry which is preliminary data.</text>
</comment>
<dbReference type="EMBL" id="JBHSWB010000001">
    <property type="protein sequence ID" value="MFC6662351.1"/>
    <property type="molecule type" value="Genomic_DNA"/>
</dbReference>
<evidence type="ECO:0000313" key="3">
    <source>
        <dbReference type="Proteomes" id="UP001596317"/>
    </source>
</evidence>
<reference evidence="2" key="1">
    <citation type="journal article" date="2014" name="Int. J. Syst. Evol. Microbiol.">
        <title>Complete genome of a new Firmicutes species belonging to the dominant human colonic microbiota ('Ruminococcus bicirculans') reveals two chromosomes and a selective capacity to utilize plant glucans.</title>
        <authorList>
            <consortium name="NISC Comparative Sequencing Program"/>
            <person name="Wegmann U."/>
            <person name="Louis P."/>
            <person name="Goesmann A."/>
            <person name="Henrissat B."/>
            <person name="Duncan S.H."/>
            <person name="Flint H.J."/>
        </authorList>
    </citation>
    <scope>NUCLEOTIDE SEQUENCE</scope>
    <source>
        <strain evidence="2">NBRC 112888</strain>
    </source>
</reference>
<dbReference type="EMBL" id="JBHSWB010000001">
    <property type="protein sequence ID" value="MFC6658925.1"/>
    <property type="molecule type" value="Genomic_DNA"/>
</dbReference>
<dbReference type="RefSeq" id="WP_380053331.1">
    <property type="nucleotide sequence ID" value="NZ_JBHSWB010000001.1"/>
</dbReference>
<reference evidence="3" key="2">
    <citation type="journal article" date="2019" name="Int. J. Syst. Evol. Microbiol.">
        <title>The Global Catalogue of Microorganisms (GCM) 10K type strain sequencing project: providing services to taxonomists for standard genome sequencing and annotation.</title>
        <authorList>
            <consortium name="The Broad Institute Genomics Platform"/>
            <consortium name="The Broad Institute Genome Sequencing Center for Infectious Disease"/>
            <person name="Wu L."/>
            <person name="Ma J."/>
        </authorList>
    </citation>
    <scope>NUCLEOTIDE SEQUENCE [LARGE SCALE GENOMIC DNA]</scope>
    <source>
        <strain evidence="3">CCUG 63830</strain>
    </source>
</reference>
<gene>
    <name evidence="1" type="ORF">ACFP90_00010</name>
    <name evidence="2" type="ORF">ACFP90_20030</name>
</gene>
<organism evidence="2 3">
    <name type="scientific">Deinococcus multiflagellatus</name>
    <dbReference type="NCBI Taxonomy" id="1656887"/>
    <lineage>
        <taxon>Bacteria</taxon>
        <taxon>Thermotogati</taxon>
        <taxon>Deinococcota</taxon>
        <taxon>Deinococci</taxon>
        <taxon>Deinococcales</taxon>
        <taxon>Deinococcaceae</taxon>
        <taxon>Deinococcus</taxon>
    </lineage>
</organism>
<reference evidence="2" key="3">
    <citation type="submission" date="2024-09" db="EMBL/GenBank/DDBJ databases">
        <authorList>
            <person name="Sun Q."/>
            <person name="Mori K."/>
        </authorList>
    </citation>
    <scope>NUCLEOTIDE SEQUENCE</scope>
    <source>
        <strain evidence="2">NBRC 112888</strain>
    </source>
</reference>